<reference evidence="1" key="2">
    <citation type="journal article" date="2015" name="Fish Shellfish Immunol.">
        <title>Early steps in the European eel (Anguilla anguilla)-Vibrio vulnificus interaction in the gills: Role of the RtxA13 toxin.</title>
        <authorList>
            <person name="Callol A."/>
            <person name="Pajuelo D."/>
            <person name="Ebbesson L."/>
            <person name="Teles M."/>
            <person name="MacKenzie S."/>
            <person name="Amaro C."/>
        </authorList>
    </citation>
    <scope>NUCLEOTIDE SEQUENCE</scope>
</reference>
<reference evidence="1" key="1">
    <citation type="submission" date="2014-11" db="EMBL/GenBank/DDBJ databases">
        <authorList>
            <person name="Amaro Gonzalez C."/>
        </authorList>
    </citation>
    <scope>NUCLEOTIDE SEQUENCE</scope>
</reference>
<proteinExistence type="predicted"/>
<name>A0A0E9V0W3_ANGAN</name>
<accession>A0A0E9V0W3</accession>
<sequence>MVEESINYSNILNKTTELRKQLITIFQHT</sequence>
<evidence type="ECO:0000313" key="1">
    <source>
        <dbReference type="EMBL" id="JAH71085.1"/>
    </source>
</evidence>
<dbReference type="EMBL" id="GBXM01037492">
    <property type="protein sequence ID" value="JAH71085.1"/>
    <property type="molecule type" value="Transcribed_RNA"/>
</dbReference>
<dbReference type="AlphaFoldDB" id="A0A0E9V0W3"/>
<organism evidence="1">
    <name type="scientific">Anguilla anguilla</name>
    <name type="common">European freshwater eel</name>
    <name type="synonym">Muraena anguilla</name>
    <dbReference type="NCBI Taxonomy" id="7936"/>
    <lineage>
        <taxon>Eukaryota</taxon>
        <taxon>Metazoa</taxon>
        <taxon>Chordata</taxon>
        <taxon>Craniata</taxon>
        <taxon>Vertebrata</taxon>
        <taxon>Euteleostomi</taxon>
        <taxon>Actinopterygii</taxon>
        <taxon>Neopterygii</taxon>
        <taxon>Teleostei</taxon>
        <taxon>Anguilliformes</taxon>
        <taxon>Anguillidae</taxon>
        <taxon>Anguilla</taxon>
    </lineage>
</organism>
<protein>
    <submittedName>
        <fullName evidence="1">Uncharacterized protein</fullName>
    </submittedName>
</protein>